<feature type="region of interest" description="Disordered" evidence="1">
    <location>
        <begin position="174"/>
        <end position="194"/>
    </location>
</feature>
<feature type="domain" description="Calcineurin-like phosphoesterase" evidence="2">
    <location>
        <begin position="1"/>
        <end position="101"/>
    </location>
</feature>
<dbReference type="Pfam" id="PF00149">
    <property type="entry name" value="Metallophos"/>
    <property type="match status" value="1"/>
</dbReference>
<keyword evidence="3" id="KW-0614">Plasmid</keyword>
<dbReference type="SUPFAM" id="SSF56300">
    <property type="entry name" value="Metallo-dependent phosphatases"/>
    <property type="match status" value="1"/>
</dbReference>
<dbReference type="EMBL" id="CP001511">
    <property type="protein sequence ID" value="ACS43634.1"/>
    <property type="molecule type" value="Genomic_DNA"/>
</dbReference>
<evidence type="ECO:0000256" key="1">
    <source>
        <dbReference type="SAM" id="MobiDB-lite"/>
    </source>
</evidence>
<organism evidence="3 4">
    <name type="scientific">Methylorubrum extorquens (strain ATCC 14718 / DSM 1338 / JCM 2805 / NCIMB 9133 / AM1)</name>
    <name type="common">Methylobacterium extorquens</name>
    <dbReference type="NCBI Taxonomy" id="272630"/>
    <lineage>
        <taxon>Bacteria</taxon>
        <taxon>Pseudomonadati</taxon>
        <taxon>Pseudomonadota</taxon>
        <taxon>Alphaproteobacteria</taxon>
        <taxon>Hyphomicrobiales</taxon>
        <taxon>Methylobacteriaceae</taxon>
        <taxon>Methylorubrum</taxon>
    </lineage>
</organism>
<dbReference type="GO" id="GO:0016787">
    <property type="term" value="F:hydrolase activity"/>
    <property type="evidence" value="ECO:0007669"/>
    <property type="project" value="InterPro"/>
</dbReference>
<gene>
    <name evidence="3" type="ordered locus">MexAM1_META2p0794</name>
</gene>
<dbReference type="KEGG" id="mea:Mex_2p0794"/>
<dbReference type="HOGENOM" id="CLU_092313_3_0_5"/>
<reference evidence="3 4" key="1">
    <citation type="journal article" date="2009" name="PLoS ONE">
        <title>Methylobacterium genome sequences: a reference blueprint to investigate microbial metabolism of C1 compounds from natural and industrial sources.</title>
        <authorList>
            <person name="Vuilleumier S."/>
            <person name="Chistoserdova L."/>
            <person name="Lee M.-C."/>
            <person name="Bringel F."/>
            <person name="Lajus A."/>
            <person name="Zhou Y."/>
            <person name="Gourion B."/>
            <person name="Barbe V."/>
            <person name="Chang J."/>
            <person name="Cruveiller S."/>
            <person name="Dossat C."/>
            <person name="Gillett W."/>
            <person name="Gruffaz C."/>
            <person name="Haugen E."/>
            <person name="Hourcade E."/>
            <person name="Levy R."/>
            <person name="Mangenot S."/>
            <person name="Muller E."/>
            <person name="Nadalig T."/>
            <person name="Pagni M."/>
            <person name="Penny C."/>
            <person name="Peyraud R."/>
            <person name="Robinson D.G."/>
            <person name="Roche D."/>
            <person name="Rouy Z."/>
            <person name="Saenampechek C."/>
            <person name="Salvignol G."/>
            <person name="Vallenet D."/>
            <person name="Wu Z."/>
            <person name="Marx C.J."/>
            <person name="Vorholt J.A."/>
            <person name="Olson M.V."/>
            <person name="Kaul R."/>
            <person name="Weissenbach J."/>
            <person name="Medigue C."/>
            <person name="Lidstrom M.E."/>
        </authorList>
    </citation>
    <scope>NUCLEOTIDE SEQUENCE [LARGE SCALE GENOMIC DNA]</scope>
    <source>
        <strain evidence="4">ATCC 14718 / DSM 1338 / JCM 2805 / NCIMB 9133 / AM1</strain>
    </source>
</reference>
<protein>
    <submittedName>
        <fullName evidence="3">Phosphoesterase or phosphohydrolase</fullName>
    </submittedName>
</protein>
<dbReference type="InterPro" id="IPR029052">
    <property type="entry name" value="Metallo-depent_PP-like"/>
</dbReference>
<proteinExistence type="predicted"/>
<accession>C5B5A2</accession>
<name>C5B5A2_METEA</name>
<dbReference type="InterPro" id="IPR004843">
    <property type="entry name" value="Calcineurin-like_PHP"/>
</dbReference>
<geneLocation type="plasmid" evidence="3 4">
    <name>megaplasmid</name>
</geneLocation>
<dbReference type="Gene3D" id="3.60.21.10">
    <property type="match status" value="1"/>
</dbReference>
<sequence length="194" mass="21989">MTVFLTADHHFGHSGIIGNAGRPFADVDEMDEVLIRNWNERIRPDSVVYYLGDFAHRCPPQRLRSIWERLTRPKAIHLVPGNHDDAATLALPWTSVERGILRMSANNRRFSLFHYALRTWPGIRRDAIHAYGHSHNRMPGFRNTLDVGVDAWGFVPASVEEVIRRAELLPEFDFGETDDEAEDDAPGAPGVRAP</sequence>
<dbReference type="Proteomes" id="UP000009081">
    <property type="component" value="Plasmid megaplasmid"/>
</dbReference>
<evidence type="ECO:0000259" key="2">
    <source>
        <dbReference type="Pfam" id="PF00149"/>
    </source>
</evidence>
<dbReference type="RefSeq" id="WP_012754071.1">
    <property type="nucleotide sequence ID" value="NC_012811.1"/>
</dbReference>
<feature type="compositionally biased region" description="Acidic residues" evidence="1">
    <location>
        <begin position="174"/>
        <end position="185"/>
    </location>
</feature>
<evidence type="ECO:0000313" key="4">
    <source>
        <dbReference type="Proteomes" id="UP000009081"/>
    </source>
</evidence>
<evidence type="ECO:0000313" key="3">
    <source>
        <dbReference type="EMBL" id="ACS43634.1"/>
    </source>
</evidence>
<dbReference type="AlphaFoldDB" id="C5B5A2"/>
<keyword evidence="4" id="KW-1185">Reference proteome</keyword>
<dbReference type="OrthoDB" id="5380073at2"/>